<feature type="transmembrane region" description="Helical" evidence="2">
    <location>
        <begin position="553"/>
        <end position="574"/>
    </location>
</feature>
<protein>
    <submittedName>
        <fullName evidence="4">Receptor-type tyrosine-protein phosphatase C</fullName>
    </submittedName>
</protein>
<dbReference type="InterPro" id="IPR003961">
    <property type="entry name" value="FN3_dom"/>
</dbReference>
<dbReference type="CDD" id="cd00063">
    <property type="entry name" value="FN3"/>
    <property type="match status" value="1"/>
</dbReference>
<evidence type="ECO:0000313" key="5">
    <source>
        <dbReference type="Proteomes" id="UP000830375"/>
    </source>
</evidence>
<dbReference type="InterPro" id="IPR036116">
    <property type="entry name" value="FN3_sf"/>
</dbReference>
<reference evidence="4 5" key="1">
    <citation type="submission" date="2022-01" db="EMBL/GenBank/DDBJ databases">
        <title>A high-quality chromosome-level genome assembly of rohu carp, Labeo rohita.</title>
        <authorList>
            <person name="Arick M.A. II"/>
            <person name="Hsu C.-Y."/>
            <person name="Magbanua Z."/>
            <person name="Pechanova O."/>
            <person name="Grover C."/>
            <person name="Miller E."/>
            <person name="Thrash A."/>
            <person name="Ezzel L."/>
            <person name="Alam S."/>
            <person name="Benzie J."/>
            <person name="Hamilton M."/>
            <person name="Karsi A."/>
            <person name="Lawrence M.L."/>
            <person name="Peterson D.G."/>
        </authorList>
    </citation>
    <scope>NUCLEOTIDE SEQUENCE [LARGE SCALE GENOMIC DNA]</scope>
    <source>
        <strain evidence="5">BAU-BD-2019</strain>
        <tissue evidence="4">Blood</tissue>
    </source>
</reference>
<name>A0ABQ8LI40_LABRO</name>
<dbReference type="PROSITE" id="PS50853">
    <property type="entry name" value="FN3"/>
    <property type="match status" value="1"/>
</dbReference>
<feature type="region of interest" description="Disordered" evidence="1">
    <location>
        <begin position="706"/>
        <end position="734"/>
    </location>
</feature>
<evidence type="ECO:0000256" key="1">
    <source>
        <dbReference type="SAM" id="MobiDB-lite"/>
    </source>
</evidence>
<gene>
    <name evidence="4" type="ORF">H4Q32_000301</name>
</gene>
<proteinExistence type="predicted"/>
<dbReference type="SUPFAM" id="SSF49265">
    <property type="entry name" value="Fibronectin type III"/>
    <property type="match status" value="1"/>
</dbReference>
<feature type="compositionally biased region" description="Low complexity" evidence="1">
    <location>
        <begin position="19"/>
        <end position="35"/>
    </location>
</feature>
<feature type="compositionally biased region" description="Polar residues" evidence="1">
    <location>
        <begin position="66"/>
        <end position="89"/>
    </location>
</feature>
<keyword evidence="4" id="KW-0675">Receptor</keyword>
<keyword evidence="5" id="KW-1185">Reference proteome</keyword>
<keyword evidence="2" id="KW-1133">Transmembrane helix</keyword>
<feature type="domain" description="Fibronectin type-III" evidence="3">
    <location>
        <begin position="353"/>
        <end position="452"/>
    </location>
</feature>
<comment type="caution">
    <text evidence="4">The sequence shown here is derived from an EMBL/GenBank/DDBJ whole genome shotgun (WGS) entry which is preliminary data.</text>
</comment>
<dbReference type="Gene3D" id="2.60.40.10">
    <property type="entry name" value="Immunoglobulins"/>
    <property type="match status" value="1"/>
</dbReference>
<dbReference type="InterPro" id="IPR013783">
    <property type="entry name" value="Ig-like_fold"/>
</dbReference>
<dbReference type="EMBL" id="JACTAM010000022">
    <property type="protein sequence ID" value="KAI2650335.1"/>
    <property type="molecule type" value="Genomic_DNA"/>
</dbReference>
<feature type="compositionally biased region" description="Polar residues" evidence="1">
    <location>
        <begin position="716"/>
        <end position="725"/>
    </location>
</feature>
<feature type="region of interest" description="Disordered" evidence="1">
    <location>
        <begin position="66"/>
        <end position="92"/>
    </location>
</feature>
<keyword evidence="2" id="KW-0812">Transmembrane</keyword>
<dbReference type="Proteomes" id="UP000830375">
    <property type="component" value="Unassembled WGS sequence"/>
</dbReference>
<keyword evidence="2" id="KW-0472">Membrane</keyword>
<feature type="region of interest" description="Disordered" evidence="1">
    <location>
        <begin position="19"/>
        <end position="43"/>
    </location>
</feature>
<evidence type="ECO:0000259" key="3">
    <source>
        <dbReference type="PROSITE" id="PS50853"/>
    </source>
</evidence>
<evidence type="ECO:0000313" key="4">
    <source>
        <dbReference type="EMBL" id="KAI2650335.1"/>
    </source>
</evidence>
<sequence length="734" mass="82380">MLTCCVSWCQSIITDPQSNLSTSITSSNTSADATTGKAGTSSNSHSCIITLSHTISHTLTSSFPSCRATSTTTQPSARNDTTPNQPDTHSPTHHLHSFASYEFVNVHIHAHTGQYNLMKIVNNNTATTHVVNIIGSVNQTYTIRIKDKHNEIRAQQIFNQTAFEIPFEWLRPCTVYNVSVDDCTSNGSNTFTSSEQGGTVPKTVVETLTDNEVCLKGEFTDIQWNLIECVKITEQNSCTSTHTVVLDTCNYTMNVDMPPVKPEIRFNPTVPSQFEWTNKPARCNPVLKHHKYMIKQMMNEFSLLSLSDEKETYGLNVAQFLSLNEQYSCIGEYPYQKRLIKSNSLSFQIPCDGQKNGRFENSTSTSFEISWNPLEGDQCSGIIWDSFSASCKTRDGVGYTRNCVKYSGTSTNCIITNLFPYKNYICSINGKVNKRDYVIFTGEKKTLSDKPIFKSEIEVTHPDHNSLEIKCEKKEPKIIWNGGKGTFKAEITYNGETISKTSDTCLFTFSDLYYLTTYDVKVLESHLMSFSICYSLMLKSHVCWNYNLDNRKAVVGFLAFLITVTSVVLFLIYLHKRKRSVSPSCPLNSLNTLFTHSVNVHQMICQHKNGEDEESVYVNVPIRLHKIVPHKATQHHAGEPYQPIKEEQCVLGLRDWGPIMPPTGAVDQCGEDGPHWPMDEEQHDLGSFMMGAAEGVRQVITGLESHDREGPLSFDGSGSQRQMSGPYQPMDGFD</sequence>
<accession>A0ABQ8LI40</accession>
<organism evidence="4 5">
    <name type="scientific">Labeo rohita</name>
    <name type="common">Indian major carp</name>
    <name type="synonym">Cyprinus rohita</name>
    <dbReference type="NCBI Taxonomy" id="84645"/>
    <lineage>
        <taxon>Eukaryota</taxon>
        <taxon>Metazoa</taxon>
        <taxon>Chordata</taxon>
        <taxon>Craniata</taxon>
        <taxon>Vertebrata</taxon>
        <taxon>Euteleostomi</taxon>
        <taxon>Actinopterygii</taxon>
        <taxon>Neopterygii</taxon>
        <taxon>Teleostei</taxon>
        <taxon>Ostariophysi</taxon>
        <taxon>Cypriniformes</taxon>
        <taxon>Cyprinidae</taxon>
        <taxon>Labeoninae</taxon>
        <taxon>Labeonini</taxon>
        <taxon>Labeo</taxon>
    </lineage>
</organism>
<evidence type="ECO:0000256" key="2">
    <source>
        <dbReference type="SAM" id="Phobius"/>
    </source>
</evidence>